<evidence type="ECO:0000256" key="3">
    <source>
        <dbReference type="SAM" id="Phobius"/>
    </source>
</evidence>
<keyword evidence="3" id="KW-0812">Transmembrane</keyword>
<dbReference type="KEGG" id="tdl:TDEL_0B02630"/>
<keyword evidence="2" id="KW-0443">Lipid metabolism</keyword>
<dbReference type="EMBL" id="HE616743">
    <property type="protein sequence ID" value="CCE90392.1"/>
    <property type="molecule type" value="Genomic_DNA"/>
</dbReference>
<keyword evidence="3" id="KW-1133">Transmembrane helix</keyword>
<accession>G8ZP48</accession>
<dbReference type="Gene3D" id="3.40.50.1820">
    <property type="entry name" value="alpha/beta hydrolase"/>
    <property type="match status" value="1"/>
</dbReference>
<keyword evidence="2" id="KW-0442">Lipid degradation</keyword>
<dbReference type="GO" id="GO:0004622">
    <property type="term" value="F:phosphatidylcholine lysophospholipase activity"/>
    <property type="evidence" value="ECO:0007669"/>
    <property type="project" value="EnsemblFungi"/>
</dbReference>
<dbReference type="HOGENOM" id="CLU_027968_2_0_1"/>
<dbReference type="Pfam" id="PF05057">
    <property type="entry name" value="DUF676"/>
    <property type="match status" value="1"/>
</dbReference>
<dbReference type="GO" id="GO:0005811">
    <property type="term" value="C:lipid droplet"/>
    <property type="evidence" value="ECO:0007669"/>
    <property type="project" value="EnsemblFungi"/>
</dbReference>
<gene>
    <name evidence="5" type="primary">TDEL0B02630</name>
    <name evidence="5" type="ORF">TDEL_0B02630</name>
</gene>
<dbReference type="GO" id="GO:0047372">
    <property type="term" value="F:monoacylglycerol lipase activity"/>
    <property type="evidence" value="ECO:0007669"/>
    <property type="project" value="TreeGrafter"/>
</dbReference>
<reference evidence="5 6" key="1">
    <citation type="journal article" date="2011" name="Proc. Natl. Acad. Sci. U.S.A.">
        <title>Evolutionary erosion of yeast sex chromosomes by mating-type switching accidents.</title>
        <authorList>
            <person name="Gordon J.L."/>
            <person name="Armisen D."/>
            <person name="Proux-Wera E."/>
            <person name="Oheigeartaigh S.S."/>
            <person name="Byrne K.P."/>
            <person name="Wolfe K.H."/>
        </authorList>
    </citation>
    <scope>NUCLEOTIDE SEQUENCE [LARGE SCALE GENOMIC DNA]</scope>
    <source>
        <strain evidence="6">ATCC 10662 / CBS 1146 / NBRC 0425 / NCYC 2629 / NRRL Y-866</strain>
    </source>
</reference>
<keyword evidence="3" id="KW-0472">Membrane</keyword>
<keyword evidence="6" id="KW-1185">Reference proteome</keyword>
<feature type="transmembrane region" description="Helical" evidence="3">
    <location>
        <begin position="265"/>
        <end position="290"/>
    </location>
</feature>
<dbReference type="AlphaFoldDB" id="G8ZP48"/>
<evidence type="ECO:0000313" key="6">
    <source>
        <dbReference type="Proteomes" id="UP000005627"/>
    </source>
</evidence>
<dbReference type="PANTHER" id="PTHR12482">
    <property type="entry name" value="LIPASE ROG1-RELATED-RELATED"/>
    <property type="match status" value="1"/>
</dbReference>
<dbReference type="RefSeq" id="XP_003679603.1">
    <property type="nucleotide sequence ID" value="XM_003679555.1"/>
</dbReference>
<dbReference type="InterPro" id="IPR007751">
    <property type="entry name" value="DUF676_lipase-like"/>
</dbReference>
<dbReference type="Proteomes" id="UP000005627">
    <property type="component" value="Chromosome 2"/>
</dbReference>
<comment type="similarity">
    <text evidence="1">Belongs to the putative lipase ROG1 family.</text>
</comment>
<evidence type="ECO:0000313" key="5">
    <source>
        <dbReference type="EMBL" id="CCE90392.1"/>
    </source>
</evidence>
<dbReference type="GO" id="GO:0055088">
    <property type="term" value="P:lipid homeostasis"/>
    <property type="evidence" value="ECO:0007669"/>
    <property type="project" value="EnsemblFungi"/>
</dbReference>
<dbReference type="GeneID" id="11504313"/>
<dbReference type="InterPro" id="IPR029058">
    <property type="entry name" value="AB_hydrolase_fold"/>
</dbReference>
<sequence>MGSGKHLLVFIHGLWGNYKHMNSLNTVFEKTLANHPELVYYAPRQNAMFKTFDGIEIVGYRTLTEICQFITGYKEGPITKISIVGYSMGGLIARFVIGKMYSEFDKIFGDIEPQIFMTLATPHLGVEFYNPENSKSRRILHSLIRSLGSSILGKSGREMFITNSKNDILLKLTEDQFLKSLSRFKWRVVIANVKNDRTVAFYTSYITDYDPFILTKNNLKYTFEDKIPGSNYSKVMPKIIDMNRLDPKQKRPKVPRRDFSRWLKIVPLIFLFVTFILPIMFCLNIMATLYSDVATWKYRRLMKGGQLPLLIHNKLGLDDTLKEYAADVYGSILNDDEGNNNDEDESSNEEQAEVGEEHAFWKDFIEKYSKVWTGAKQFPKLPFDQRRKTMLANLNKLSWIRVPIYIKSANAHGGIVARRGLNEDAPQTSVACLEFTAQLVQYLLGHCN</sequence>
<dbReference type="OrthoDB" id="273452at2759"/>
<evidence type="ECO:0000256" key="1">
    <source>
        <dbReference type="ARBA" id="ARBA00007920"/>
    </source>
</evidence>
<proteinExistence type="inferred from homology"/>
<dbReference type="FunCoup" id="G8ZP48">
    <property type="interactions" value="151"/>
</dbReference>
<name>G8ZP48_TORDE</name>
<protein>
    <recommendedName>
        <fullName evidence="4">DUF676 domain-containing protein</fullName>
    </recommendedName>
</protein>
<dbReference type="InParanoid" id="G8ZP48"/>
<evidence type="ECO:0000259" key="4">
    <source>
        <dbReference type="Pfam" id="PF05057"/>
    </source>
</evidence>
<feature type="domain" description="DUF676" evidence="4">
    <location>
        <begin position="4"/>
        <end position="203"/>
    </location>
</feature>
<dbReference type="SUPFAM" id="SSF53474">
    <property type="entry name" value="alpha/beta-Hydrolases"/>
    <property type="match status" value="1"/>
</dbReference>
<dbReference type="PANTHER" id="PTHR12482:SF24">
    <property type="entry name" value="LIPID DROPLET PHOSPHOLIPASE 1"/>
    <property type="match status" value="1"/>
</dbReference>
<dbReference type="GO" id="GO:0016042">
    <property type="term" value="P:lipid catabolic process"/>
    <property type="evidence" value="ECO:0007669"/>
    <property type="project" value="UniProtKB-KW"/>
</dbReference>
<dbReference type="InterPro" id="IPR044294">
    <property type="entry name" value="Lipase-like"/>
</dbReference>
<organism evidence="5 6">
    <name type="scientific">Torulaspora delbrueckii</name>
    <name type="common">Yeast</name>
    <name type="synonym">Candida colliculosa</name>
    <dbReference type="NCBI Taxonomy" id="4950"/>
    <lineage>
        <taxon>Eukaryota</taxon>
        <taxon>Fungi</taxon>
        <taxon>Dikarya</taxon>
        <taxon>Ascomycota</taxon>
        <taxon>Saccharomycotina</taxon>
        <taxon>Saccharomycetes</taxon>
        <taxon>Saccharomycetales</taxon>
        <taxon>Saccharomycetaceae</taxon>
        <taxon>Torulaspora</taxon>
    </lineage>
</organism>
<evidence type="ECO:0000256" key="2">
    <source>
        <dbReference type="ARBA" id="ARBA00022963"/>
    </source>
</evidence>
<dbReference type="eggNOG" id="KOG4372">
    <property type="taxonomic scope" value="Eukaryota"/>
</dbReference>